<feature type="region of interest" description="Disordered" evidence="1">
    <location>
        <begin position="1"/>
        <end position="75"/>
    </location>
</feature>
<dbReference type="Proteomes" id="UP001549920">
    <property type="component" value="Unassembled WGS sequence"/>
</dbReference>
<accession>A0ABR3H7G8</accession>
<comment type="caution">
    <text evidence="2">The sequence shown here is derived from an EMBL/GenBank/DDBJ whole genome shotgun (WGS) entry which is preliminary data.</text>
</comment>
<proteinExistence type="predicted"/>
<evidence type="ECO:0000313" key="3">
    <source>
        <dbReference type="Proteomes" id="UP001549920"/>
    </source>
</evidence>
<organism evidence="2 3">
    <name type="scientific">Loxostege sticticalis</name>
    <name type="common">Beet webworm moth</name>
    <dbReference type="NCBI Taxonomy" id="481309"/>
    <lineage>
        <taxon>Eukaryota</taxon>
        <taxon>Metazoa</taxon>
        <taxon>Ecdysozoa</taxon>
        <taxon>Arthropoda</taxon>
        <taxon>Hexapoda</taxon>
        <taxon>Insecta</taxon>
        <taxon>Pterygota</taxon>
        <taxon>Neoptera</taxon>
        <taxon>Endopterygota</taxon>
        <taxon>Lepidoptera</taxon>
        <taxon>Glossata</taxon>
        <taxon>Ditrysia</taxon>
        <taxon>Pyraloidea</taxon>
        <taxon>Crambidae</taxon>
        <taxon>Pyraustinae</taxon>
        <taxon>Loxostege</taxon>
    </lineage>
</organism>
<feature type="compositionally biased region" description="Low complexity" evidence="1">
    <location>
        <begin position="31"/>
        <end position="53"/>
    </location>
</feature>
<evidence type="ECO:0000313" key="2">
    <source>
        <dbReference type="EMBL" id="KAL0860624.1"/>
    </source>
</evidence>
<feature type="compositionally biased region" description="Polar residues" evidence="1">
    <location>
        <begin position="399"/>
        <end position="408"/>
    </location>
</feature>
<feature type="compositionally biased region" description="Basic and acidic residues" evidence="1">
    <location>
        <begin position="381"/>
        <end position="392"/>
    </location>
</feature>
<feature type="compositionally biased region" description="Basic and acidic residues" evidence="1">
    <location>
        <begin position="20"/>
        <end position="30"/>
    </location>
</feature>
<gene>
    <name evidence="2" type="ORF">ABMA27_009975</name>
</gene>
<evidence type="ECO:0000256" key="1">
    <source>
        <dbReference type="SAM" id="MobiDB-lite"/>
    </source>
</evidence>
<feature type="compositionally biased region" description="Polar residues" evidence="1">
    <location>
        <begin position="360"/>
        <end position="378"/>
    </location>
</feature>
<protein>
    <submittedName>
        <fullName evidence="2">Uncharacterized protein</fullName>
    </submittedName>
</protein>
<keyword evidence="3" id="KW-1185">Reference proteome</keyword>
<dbReference type="EMBL" id="JBEUOH010000025">
    <property type="protein sequence ID" value="KAL0860624.1"/>
    <property type="molecule type" value="Genomic_DNA"/>
</dbReference>
<sequence>MSDGDNATARTGIGDSVCSRPERRHGESSARRSSPARARSTTSRSRSASSSSSSEEEPPPKRRRRDSRSRSRDSIRDMDRRFELLSQQLVSHVNNMFCASYSATHPSASTSTRAVPGPSFGAWNDPFLCIPTSVNDIADIDVSVKQPTVPKAANPDRVAKLSSMQRFDSSDWNSVRYAEVQKKYVAFPAFSELKVNEELRRLEDPFAPVKWFQMERSFAALSNAFLEQNEVVNLALRNMIDWCTHPDTKLTPSSIHDKLKVLFGNESGYNEVSHDILQIICGKRAEVLEFRRRTILKCLKGKYMREDIETIPPSAEYMFNPQMLADYIQKIGGIDKLVKDSAPRVKSSVRSKSPVRPKSTIPSTSRESSFRYSQQNRPKQQKPEKRNFDQRDKKKGGRKNSSNRYRHK</sequence>
<reference evidence="2 3" key="1">
    <citation type="submission" date="2024-06" db="EMBL/GenBank/DDBJ databases">
        <title>A chromosome-level genome assembly of beet webworm, Loxostege sticticalis.</title>
        <authorList>
            <person name="Zhang Y."/>
        </authorList>
    </citation>
    <scope>NUCLEOTIDE SEQUENCE [LARGE SCALE GENOMIC DNA]</scope>
    <source>
        <strain evidence="2">AQ026</strain>
        <tissue evidence="2">Whole body</tissue>
    </source>
</reference>
<name>A0ABR3H7G8_LOXSC</name>
<feature type="region of interest" description="Disordered" evidence="1">
    <location>
        <begin position="342"/>
        <end position="408"/>
    </location>
</feature>